<keyword evidence="3" id="KW-1185">Reference proteome</keyword>
<proteinExistence type="predicted"/>
<comment type="caution">
    <text evidence="2">The sequence shown here is derived from an EMBL/GenBank/DDBJ whole genome shotgun (WGS) entry which is preliminary data.</text>
</comment>
<sequence length="932" mass="105911">MFDFIYRKPIKFIYRRLINFIYRELKKQQKQICLPKQTSVNYYPWLVAHNDDSGDQIFYNIHDPQSCYKCRIPELVGRRIQACFHGWFLLSNHHHTHWFLWNPNSTLIRLPPLLLKSWTQCCLSSPPGVPGSILLLGTLDKPNFVFCRLDRERKRLRWIEMSYAEQLRSITGRHDVIEILDFLTCCNGEVYAASSRHCCVVKIHIEVKENSNSDMISLLPFVNSSYPPKPFGRAVHRTRIFIESSLEPLVIYVGYADVKRRKPIDIYLFKLDISSMAWVEVEELKDTSLYLEEVGDNVVGAVASEFGGYVHIIHKEDKVVYSYNVKDKNHLHVFSKALSGLDTKLCRADERKEDEMVVRSAAAAAKEVVQEEEEEIEADHVLNLPFHVLERILEFCAGVEYLNFRATCKLCHLAAPLINRKVPQRRLKTYSSVSSPWLMRFDKRGGIITFTDPMFGDNYFIRAEEIVSNSIVMCSMYGWLLLLTGSSRLTLFNPFTNETRELPARRGSTGRFCFSAPPTSPHCMVMGFSGFVVFFHFVAGEPIWYRLVLDISVSLEFPTICGQHAYGLRNKGQVDVFRGVGRGGQVDVLRGVGPKVVVDRLPTSSCIVVEYFLTTCNQDLLLLMVGDFGEEVEVFKLTEELEWEKMDGLGRHAIYVCEAISTCLCMAAKTPEMENKIFFSRLHSKNGKVMFYSLETRRFHTFDGRNVGLESSVEDFYQHTCSHAWIEPTWSHGSVRGGPAESDDLMSYEKPTRPILKVFKPRSLVDLAAAVSSALLMNEPQWVGIIVKPLNYSLKGAVLHIDTDGLEDRDGDRNSTSVVKELYQVALKDGSIEFPDWSSHIVSVLRIPVRAINDSLASGTSADLLDGFAHGGRGDGRPTSAFFPLVVPSASRAGILFSISLGSTTSEGNTSLWYYLLCDMLWSSRSMEYRHC</sequence>
<protein>
    <recommendedName>
        <fullName evidence="1">KIB1-4 beta-propeller domain-containing protein</fullName>
    </recommendedName>
</protein>
<accession>A0AA38U497</accession>
<evidence type="ECO:0000259" key="1">
    <source>
        <dbReference type="Pfam" id="PF03478"/>
    </source>
</evidence>
<reference evidence="2" key="1">
    <citation type="submission" date="2023-03" db="EMBL/GenBank/DDBJ databases">
        <title>Chromosome-scale reference genome and RAD-based genetic map of yellow starthistle (Centaurea solstitialis) reveal putative structural variation and QTLs associated with invader traits.</title>
        <authorList>
            <person name="Reatini B."/>
            <person name="Cang F.A."/>
            <person name="Jiang Q."/>
            <person name="Mckibben M.T.W."/>
            <person name="Barker M.S."/>
            <person name="Rieseberg L.H."/>
            <person name="Dlugosch K.M."/>
        </authorList>
    </citation>
    <scope>NUCLEOTIDE SEQUENCE</scope>
    <source>
        <strain evidence="2">CAN-66</strain>
        <tissue evidence="2">Leaf</tissue>
    </source>
</reference>
<feature type="domain" description="KIB1-4 beta-propeller" evidence="1">
    <location>
        <begin position="459"/>
        <end position="692"/>
    </location>
</feature>
<dbReference type="PANTHER" id="PTHR33127">
    <property type="entry name" value="TRANSMEMBRANE PROTEIN"/>
    <property type="match status" value="1"/>
</dbReference>
<dbReference type="AlphaFoldDB" id="A0AA38U497"/>
<dbReference type="Pfam" id="PF03478">
    <property type="entry name" value="Beta-prop_KIB1-4"/>
    <property type="match status" value="2"/>
</dbReference>
<dbReference type="EMBL" id="JARYMX010000001">
    <property type="protein sequence ID" value="KAJ9568518.1"/>
    <property type="molecule type" value="Genomic_DNA"/>
</dbReference>
<feature type="domain" description="KIB1-4 beta-propeller" evidence="1">
    <location>
        <begin position="58"/>
        <end position="306"/>
    </location>
</feature>
<name>A0AA38U497_9ASTR</name>
<organism evidence="2 3">
    <name type="scientific">Centaurea solstitialis</name>
    <name type="common">yellow star-thistle</name>
    <dbReference type="NCBI Taxonomy" id="347529"/>
    <lineage>
        <taxon>Eukaryota</taxon>
        <taxon>Viridiplantae</taxon>
        <taxon>Streptophyta</taxon>
        <taxon>Embryophyta</taxon>
        <taxon>Tracheophyta</taxon>
        <taxon>Spermatophyta</taxon>
        <taxon>Magnoliopsida</taxon>
        <taxon>eudicotyledons</taxon>
        <taxon>Gunneridae</taxon>
        <taxon>Pentapetalae</taxon>
        <taxon>asterids</taxon>
        <taxon>campanulids</taxon>
        <taxon>Asterales</taxon>
        <taxon>Asteraceae</taxon>
        <taxon>Carduoideae</taxon>
        <taxon>Cardueae</taxon>
        <taxon>Centaureinae</taxon>
        <taxon>Centaurea</taxon>
    </lineage>
</organism>
<dbReference type="InterPro" id="IPR005174">
    <property type="entry name" value="KIB1-4_b-propeller"/>
</dbReference>
<dbReference type="PANTHER" id="PTHR33127:SF5">
    <property type="entry name" value="TRANSMEMBRANE PROTEIN"/>
    <property type="match status" value="1"/>
</dbReference>
<dbReference type="Proteomes" id="UP001172457">
    <property type="component" value="Chromosome 1"/>
</dbReference>
<gene>
    <name evidence="2" type="ORF">OSB04_004484</name>
</gene>
<evidence type="ECO:0000313" key="3">
    <source>
        <dbReference type="Proteomes" id="UP001172457"/>
    </source>
</evidence>
<evidence type="ECO:0000313" key="2">
    <source>
        <dbReference type="EMBL" id="KAJ9568518.1"/>
    </source>
</evidence>